<evidence type="ECO:0000256" key="3">
    <source>
        <dbReference type="PROSITE-ProRule" id="PRU00182"/>
    </source>
</evidence>
<dbReference type="Gene3D" id="3.40.50.150">
    <property type="entry name" value="Vaccinia Virus protein VP39"/>
    <property type="match status" value="1"/>
</dbReference>
<sequence length="256" mass="28378">MMRLDQLLVSQGLANSRTRAQRLIRHGRIRLADNGKALVKASEKWPEETRFDVEDDPEERYVSRAGLKLEAVLIRLQLRLDGHRVLDVGQSTGGFTDCALSYGARHVIGVEVGHGQLASELRGDPRVTCLEGLNARYMSSDEALKSVLAIQPIDSAIMDVSFISQTLILPEIAALLPPEGQLISLVKPQFELNAEALDKRGVVRDASRYNDVEANIRSTCHACGFTIRHWQESPITGGDGNREFLLHAIKECNKKT</sequence>
<feature type="domain" description="RNA-binding S4" evidence="4">
    <location>
        <begin position="2"/>
        <end position="70"/>
    </location>
</feature>
<proteinExistence type="inferred from homology"/>
<dbReference type="RefSeq" id="WP_176304555.1">
    <property type="nucleotide sequence ID" value="NZ_JABWCV010000024.1"/>
</dbReference>
<reference evidence="5 6" key="1">
    <citation type="submission" date="2020-06" db="EMBL/GenBank/DDBJ databases">
        <title>Halomonas sp. QX-1 draft genome sequence.</title>
        <authorList>
            <person name="Qiu X."/>
        </authorList>
    </citation>
    <scope>NUCLEOTIDE SEQUENCE [LARGE SCALE GENOMIC DNA]</scope>
    <source>
        <strain evidence="5 6">QX-1</strain>
    </source>
</reference>
<keyword evidence="6" id="KW-1185">Reference proteome</keyword>
<dbReference type="PANTHER" id="PTHR32319:SF0">
    <property type="entry name" value="BACTERIAL HEMOLYSIN-LIKE PROTEIN"/>
    <property type="match status" value="1"/>
</dbReference>
<dbReference type="PROSITE" id="PS50889">
    <property type="entry name" value="S4"/>
    <property type="match status" value="1"/>
</dbReference>
<comment type="caution">
    <text evidence="5">The sequence shown here is derived from an EMBL/GenBank/DDBJ whole genome shotgun (WGS) entry which is preliminary data.</text>
</comment>
<dbReference type="NCBIfam" id="TIGR00478">
    <property type="entry name" value="tly"/>
    <property type="match status" value="1"/>
</dbReference>
<evidence type="ECO:0000256" key="1">
    <source>
        <dbReference type="ARBA" id="ARBA00022884"/>
    </source>
</evidence>
<dbReference type="InterPro" id="IPR047048">
    <property type="entry name" value="TlyA"/>
</dbReference>
<dbReference type="SUPFAM" id="SSF55174">
    <property type="entry name" value="Alpha-L RNA-binding motif"/>
    <property type="match status" value="1"/>
</dbReference>
<dbReference type="InterPro" id="IPR002877">
    <property type="entry name" value="RNA_MeTrfase_FtsJ_dom"/>
</dbReference>
<dbReference type="GO" id="GO:0008168">
    <property type="term" value="F:methyltransferase activity"/>
    <property type="evidence" value="ECO:0007669"/>
    <property type="project" value="UniProtKB-KW"/>
</dbReference>
<dbReference type="EMBL" id="JABWCV010000024">
    <property type="protein sequence ID" value="NVF15863.1"/>
    <property type="molecule type" value="Genomic_DNA"/>
</dbReference>
<dbReference type="InterPro" id="IPR004538">
    <property type="entry name" value="Hemolysin_A/TlyA"/>
</dbReference>
<keyword evidence="1 3" id="KW-0694">RNA-binding</keyword>
<evidence type="ECO:0000313" key="5">
    <source>
        <dbReference type="EMBL" id="NVF15863.1"/>
    </source>
</evidence>
<dbReference type="AlphaFoldDB" id="A0A7Y6RFI5"/>
<organism evidence="5 6">
    <name type="scientific">Vreelandella maris</name>
    <dbReference type="NCBI Taxonomy" id="2729617"/>
    <lineage>
        <taxon>Bacteria</taxon>
        <taxon>Pseudomonadati</taxon>
        <taxon>Pseudomonadota</taxon>
        <taxon>Gammaproteobacteria</taxon>
        <taxon>Oceanospirillales</taxon>
        <taxon>Halomonadaceae</taxon>
        <taxon>Vreelandella</taxon>
    </lineage>
</organism>
<dbReference type="InterPro" id="IPR029063">
    <property type="entry name" value="SAM-dependent_MTases_sf"/>
</dbReference>
<name>A0A7Y6RFI5_9GAMM</name>
<dbReference type="InterPro" id="IPR036986">
    <property type="entry name" value="S4_RNA-bd_sf"/>
</dbReference>
<evidence type="ECO:0000313" key="6">
    <source>
        <dbReference type="Proteomes" id="UP000589984"/>
    </source>
</evidence>
<dbReference type="CDD" id="cd00165">
    <property type="entry name" value="S4"/>
    <property type="match status" value="1"/>
</dbReference>
<keyword evidence="5" id="KW-0489">Methyltransferase</keyword>
<dbReference type="Pfam" id="PF01479">
    <property type="entry name" value="S4"/>
    <property type="match status" value="1"/>
</dbReference>
<gene>
    <name evidence="5" type="ORF">HUO07_17060</name>
</gene>
<dbReference type="SMART" id="SM00363">
    <property type="entry name" value="S4"/>
    <property type="match status" value="1"/>
</dbReference>
<evidence type="ECO:0000259" key="4">
    <source>
        <dbReference type="SMART" id="SM00363"/>
    </source>
</evidence>
<dbReference type="GO" id="GO:0032259">
    <property type="term" value="P:methylation"/>
    <property type="evidence" value="ECO:0007669"/>
    <property type="project" value="UniProtKB-KW"/>
</dbReference>
<comment type="similarity">
    <text evidence="2">Belongs to the TlyA family.</text>
</comment>
<evidence type="ECO:0000256" key="2">
    <source>
        <dbReference type="ARBA" id="ARBA00029460"/>
    </source>
</evidence>
<accession>A0A7Y6RFI5</accession>
<keyword evidence="5" id="KW-0808">Transferase</keyword>
<dbReference type="CDD" id="cd02440">
    <property type="entry name" value="AdoMet_MTases"/>
    <property type="match status" value="1"/>
</dbReference>
<dbReference type="PANTHER" id="PTHR32319">
    <property type="entry name" value="BACTERIAL HEMOLYSIN-LIKE PROTEIN"/>
    <property type="match status" value="1"/>
</dbReference>
<dbReference type="Gene3D" id="3.10.290.10">
    <property type="entry name" value="RNA-binding S4 domain"/>
    <property type="match status" value="1"/>
</dbReference>
<dbReference type="GO" id="GO:0003723">
    <property type="term" value="F:RNA binding"/>
    <property type="evidence" value="ECO:0007669"/>
    <property type="project" value="UniProtKB-KW"/>
</dbReference>
<dbReference type="InterPro" id="IPR002942">
    <property type="entry name" value="S4_RNA-bd"/>
</dbReference>
<dbReference type="Pfam" id="PF01728">
    <property type="entry name" value="FtsJ"/>
    <property type="match status" value="1"/>
</dbReference>
<protein>
    <submittedName>
        <fullName evidence="5">TlyA family RNA methyltransferase</fullName>
    </submittedName>
</protein>
<dbReference type="SUPFAM" id="SSF53335">
    <property type="entry name" value="S-adenosyl-L-methionine-dependent methyltransferases"/>
    <property type="match status" value="1"/>
</dbReference>
<dbReference type="PIRSF" id="PIRSF005578">
    <property type="entry name" value="TlyA"/>
    <property type="match status" value="1"/>
</dbReference>
<dbReference type="Proteomes" id="UP000589984">
    <property type="component" value="Unassembled WGS sequence"/>
</dbReference>